<name>A0A2J6SRP7_9HELO</name>
<dbReference type="RefSeq" id="XP_024730324.1">
    <property type="nucleotide sequence ID" value="XM_024881469.1"/>
</dbReference>
<protein>
    <submittedName>
        <fullName evidence="1">Uncharacterized protein</fullName>
    </submittedName>
</protein>
<gene>
    <name evidence="1" type="ORF">K444DRAFT_619187</name>
</gene>
<evidence type="ECO:0000313" key="1">
    <source>
        <dbReference type="EMBL" id="PMD53420.1"/>
    </source>
</evidence>
<dbReference type="Proteomes" id="UP000235371">
    <property type="component" value="Unassembled WGS sequence"/>
</dbReference>
<dbReference type="AlphaFoldDB" id="A0A2J6SRP7"/>
<proteinExistence type="predicted"/>
<feature type="non-terminal residue" evidence="1">
    <location>
        <position position="151"/>
    </location>
</feature>
<organism evidence="1 2">
    <name type="scientific">Hyaloscypha bicolor E</name>
    <dbReference type="NCBI Taxonomy" id="1095630"/>
    <lineage>
        <taxon>Eukaryota</taxon>
        <taxon>Fungi</taxon>
        <taxon>Dikarya</taxon>
        <taxon>Ascomycota</taxon>
        <taxon>Pezizomycotina</taxon>
        <taxon>Leotiomycetes</taxon>
        <taxon>Helotiales</taxon>
        <taxon>Hyaloscyphaceae</taxon>
        <taxon>Hyaloscypha</taxon>
        <taxon>Hyaloscypha bicolor</taxon>
    </lineage>
</organism>
<keyword evidence="2" id="KW-1185">Reference proteome</keyword>
<sequence length="151" mass="16840">MVAFRSGMGLCFQYAGTLGTSSGQSPKQIRRFKLSFSLDFVLSPKSVSSSNSISRISSVSWSALFLSSFDFSSHAALNRTCVNIRMAVSLPLPRSRKAYVDTAFWNIFGKRQICCAFSVLSFWLIQMASTQSLIGFSLCRQRCKSLFKEQV</sequence>
<dbReference type="EMBL" id="KZ613883">
    <property type="protein sequence ID" value="PMD53420.1"/>
    <property type="molecule type" value="Genomic_DNA"/>
</dbReference>
<evidence type="ECO:0000313" key="2">
    <source>
        <dbReference type="Proteomes" id="UP000235371"/>
    </source>
</evidence>
<dbReference type="GeneID" id="36589546"/>
<accession>A0A2J6SRP7</accession>
<reference evidence="1 2" key="1">
    <citation type="submission" date="2016-04" db="EMBL/GenBank/DDBJ databases">
        <title>A degradative enzymes factory behind the ericoid mycorrhizal symbiosis.</title>
        <authorList>
            <consortium name="DOE Joint Genome Institute"/>
            <person name="Martino E."/>
            <person name="Morin E."/>
            <person name="Grelet G."/>
            <person name="Kuo A."/>
            <person name="Kohler A."/>
            <person name="Daghino S."/>
            <person name="Barry K."/>
            <person name="Choi C."/>
            <person name="Cichocki N."/>
            <person name="Clum A."/>
            <person name="Copeland A."/>
            <person name="Hainaut M."/>
            <person name="Haridas S."/>
            <person name="Labutti K."/>
            <person name="Lindquist E."/>
            <person name="Lipzen A."/>
            <person name="Khouja H.-R."/>
            <person name="Murat C."/>
            <person name="Ohm R."/>
            <person name="Olson A."/>
            <person name="Spatafora J."/>
            <person name="Veneault-Fourrey C."/>
            <person name="Henrissat B."/>
            <person name="Grigoriev I."/>
            <person name="Martin F."/>
            <person name="Perotto S."/>
        </authorList>
    </citation>
    <scope>NUCLEOTIDE SEQUENCE [LARGE SCALE GENOMIC DNA]</scope>
    <source>
        <strain evidence="1 2">E</strain>
    </source>
</reference>
<dbReference type="InParanoid" id="A0A2J6SRP7"/>